<reference evidence="8" key="1">
    <citation type="submission" date="2025-08" db="UniProtKB">
        <authorList>
            <consortium name="RefSeq"/>
        </authorList>
    </citation>
    <scope>IDENTIFICATION</scope>
    <source>
        <tissue evidence="8">Whole sample</tissue>
    </source>
</reference>
<feature type="domain" description="Sushi" evidence="6">
    <location>
        <begin position="399"/>
        <end position="456"/>
    </location>
</feature>
<feature type="chain" id="PRO_5034510291" evidence="5">
    <location>
        <begin position="26"/>
        <end position="868"/>
    </location>
</feature>
<accession>A0A8B8AIL6</accession>
<dbReference type="Gene3D" id="2.20.28.230">
    <property type="match status" value="1"/>
</dbReference>
<dbReference type="OrthoDB" id="6127629at2759"/>
<dbReference type="AlphaFoldDB" id="A0A8B8AIL6"/>
<evidence type="ECO:0000313" key="8">
    <source>
        <dbReference type="RefSeq" id="XP_022290393.1"/>
    </source>
</evidence>
<dbReference type="PANTHER" id="PTHR45656">
    <property type="entry name" value="PROTEIN CBR-CLEC-78"/>
    <property type="match status" value="1"/>
</dbReference>
<organism evidence="7 8">
    <name type="scientific">Crassostrea virginica</name>
    <name type="common">Eastern oyster</name>
    <dbReference type="NCBI Taxonomy" id="6565"/>
    <lineage>
        <taxon>Eukaryota</taxon>
        <taxon>Metazoa</taxon>
        <taxon>Spiralia</taxon>
        <taxon>Lophotrochozoa</taxon>
        <taxon>Mollusca</taxon>
        <taxon>Bivalvia</taxon>
        <taxon>Autobranchia</taxon>
        <taxon>Pteriomorphia</taxon>
        <taxon>Ostreida</taxon>
        <taxon>Ostreoidea</taxon>
        <taxon>Ostreidae</taxon>
        <taxon>Crassostrea</taxon>
    </lineage>
</organism>
<dbReference type="Proteomes" id="UP000694844">
    <property type="component" value="Chromosome 6"/>
</dbReference>
<sequence>MPIKVLWMFVVFFARWISNSDIALGIEPPFISAWTTMQFDGTSPVVIPHPLGVLPAKVDVQVQVMHEGKGYIFPGIGSAQRDDDLAADYGGVGYLYNDLEVKVYVPVSTNTAGGLGWVITTALFVISYSAVEHMFYNYIVVLFFSASPYIDIPHGLGVYPDFVTVQLTLSSGYVSEAQGTTSTTTDHGSKWVNSCGTIFGTTDTSVTIWAAAGADDFVACFKDGWGSEDISYSSANVVIRAWILTNSETRDASVAQGRTFYGAGSASEVEAGEPYGGTLYGYNQTHALLWTPAASYGNPIYVDGIWGDGMDPLHIVSVSITVKIIATGAIPILVCLSPPTITNGFYELSNDTASYHCNSDTMCPSPVDIPNALMISDGYHNGSITLYSCFAGYIPNNVQTCSAPPVIPNTAMTSSGSNNGSVTVYACLSGFVANDGDPFVSCNGTHWTTTSFSCSAINTCGSPPTLPNGYYIMQNQTTAVYECLPGYTANDSNTAIQLSQSCPSPPDIPHAVQMSSGNLTVYICDAGFVNNDEDPFISCNGTHWTNTLFACSGLSAGRSALYSCESGYTAFGENNSITCNGTHWSNINFTCTQGNVQQLACEPPPSVPNAYYEEANNTAMYHCHEGFSANGTDNIINCIDTQWEDPKIHCLNASCISPPDVPNAVKISSGQQNGSLTVYSCLYGYKASNEYNTIVCNGSHWTSTNFSCSQVPSECGIPPAIEHGYYKVLQDTATYHCLSGYMPNSSNNAIQCVQSEWGLLSIHCIDTGNITNYDMLTNRFERLRIPRENTSAHVRSLTCADDPRPSAKAIGGVGAAILCLVAGLFFLSDFITLFKRRQFKTKTENSALSVNSLSQSMEKVEDVEDTMS</sequence>
<keyword evidence="2 3" id="KW-1015">Disulfide bond</keyword>
<dbReference type="GO" id="GO:0005783">
    <property type="term" value="C:endoplasmic reticulum"/>
    <property type="evidence" value="ECO:0007669"/>
    <property type="project" value="TreeGrafter"/>
</dbReference>
<evidence type="ECO:0000256" key="2">
    <source>
        <dbReference type="ARBA" id="ARBA00023157"/>
    </source>
</evidence>
<gene>
    <name evidence="8" type="primary">LOC111102029</name>
</gene>
<dbReference type="Pfam" id="PF00084">
    <property type="entry name" value="Sushi"/>
    <property type="match status" value="4"/>
</dbReference>
<proteinExistence type="predicted"/>
<feature type="disulfide bond" evidence="3">
    <location>
        <begin position="681"/>
        <end position="708"/>
    </location>
</feature>
<dbReference type="GO" id="GO:0043025">
    <property type="term" value="C:neuronal cell body"/>
    <property type="evidence" value="ECO:0007669"/>
    <property type="project" value="TreeGrafter"/>
</dbReference>
<dbReference type="Gene3D" id="2.10.70.10">
    <property type="entry name" value="Complement Module, domain 1"/>
    <property type="match status" value="4"/>
</dbReference>
<keyword evidence="4" id="KW-1133">Transmembrane helix</keyword>
<keyword evidence="4" id="KW-0472">Membrane</keyword>
<dbReference type="SMART" id="SM00032">
    <property type="entry name" value="CCP"/>
    <property type="match status" value="6"/>
</dbReference>
<evidence type="ECO:0000256" key="1">
    <source>
        <dbReference type="ARBA" id="ARBA00022737"/>
    </source>
</evidence>
<evidence type="ECO:0000256" key="4">
    <source>
        <dbReference type="SAM" id="Phobius"/>
    </source>
</evidence>
<comment type="caution">
    <text evidence="3">Lacks conserved residue(s) required for the propagation of feature annotation.</text>
</comment>
<dbReference type="SUPFAM" id="SSF57535">
    <property type="entry name" value="Complement control module/SCR domain"/>
    <property type="match status" value="7"/>
</dbReference>
<keyword evidence="3" id="KW-0768">Sushi</keyword>
<dbReference type="GO" id="GO:0060074">
    <property type="term" value="P:synapse maturation"/>
    <property type="evidence" value="ECO:0007669"/>
    <property type="project" value="TreeGrafter"/>
</dbReference>
<feature type="transmembrane region" description="Helical" evidence="4">
    <location>
        <begin position="809"/>
        <end position="834"/>
    </location>
</feature>
<protein>
    <submittedName>
        <fullName evidence="8">Sushi, von Willebrand factor type A, EGF and pentraxin domain-containing protein 1-like</fullName>
    </submittedName>
</protein>
<dbReference type="GeneID" id="111102029"/>
<dbReference type="GO" id="GO:0090036">
    <property type="term" value="P:regulation of protein kinase C signaling"/>
    <property type="evidence" value="ECO:0007669"/>
    <property type="project" value="TreeGrafter"/>
</dbReference>
<keyword evidence="7" id="KW-1185">Reference proteome</keyword>
<feature type="disulfide bond" evidence="3">
    <location>
        <begin position="427"/>
        <end position="454"/>
    </location>
</feature>
<feature type="disulfide bond" evidence="3">
    <location>
        <begin position="524"/>
        <end position="551"/>
    </location>
</feature>
<evidence type="ECO:0000313" key="7">
    <source>
        <dbReference type="Proteomes" id="UP000694844"/>
    </source>
</evidence>
<dbReference type="PANTHER" id="PTHR45656:SF2">
    <property type="entry name" value="SEIZURE 6-LIKE PROTEIN 2"/>
    <property type="match status" value="1"/>
</dbReference>
<dbReference type="KEGG" id="cvn:111102029"/>
<keyword evidence="5" id="KW-0732">Signal</keyword>
<name>A0A8B8AIL6_CRAVI</name>
<feature type="signal peptide" evidence="5">
    <location>
        <begin position="1"/>
        <end position="25"/>
    </location>
</feature>
<feature type="domain" description="Sushi" evidence="6">
    <location>
        <begin position="500"/>
        <end position="553"/>
    </location>
</feature>
<dbReference type="RefSeq" id="XP_022290393.1">
    <property type="nucleotide sequence ID" value="XM_022434685.1"/>
</dbReference>
<evidence type="ECO:0000259" key="6">
    <source>
        <dbReference type="PROSITE" id="PS50923"/>
    </source>
</evidence>
<feature type="domain" description="Sushi" evidence="6">
    <location>
        <begin position="599"/>
        <end position="652"/>
    </location>
</feature>
<feature type="disulfide bond" evidence="3">
    <location>
        <begin position="623"/>
        <end position="650"/>
    </location>
</feature>
<dbReference type="CDD" id="cd00033">
    <property type="entry name" value="CCP"/>
    <property type="match status" value="3"/>
</dbReference>
<dbReference type="InterPro" id="IPR000436">
    <property type="entry name" value="Sushi_SCR_CCP_dom"/>
</dbReference>
<dbReference type="InterPro" id="IPR035976">
    <property type="entry name" value="Sushi/SCR/CCP_sf"/>
</dbReference>
<evidence type="ECO:0000256" key="5">
    <source>
        <dbReference type="SAM" id="SignalP"/>
    </source>
</evidence>
<keyword evidence="1" id="KW-0677">Repeat</keyword>
<feature type="domain" description="Sushi" evidence="6">
    <location>
        <begin position="653"/>
        <end position="710"/>
    </location>
</feature>
<dbReference type="PROSITE" id="PS50923">
    <property type="entry name" value="SUSHI"/>
    <property type="match status" value="4"/>
</dbReference>
<evidence type="ECO:0000256" key="3">
    <source>
        <dbReference type="PROSITE-ProRule" id="PRU00302"/>
    </source>
</evidence>
<keyword evidence="4" id="KW-0812">Transmembrane</keyword>
<dbReference type="InterPro" id="IPR051277">
    <property type="entry name" value="SEZ6_CSMD_C4BPB_Regulators"/>
</dbReference>